<dbReference type="PANTHER" id="PTHR43486:SF1">
    <property type="entry name" value="LIPID II FLIPPASE MURJ-RELATED"/>
    <property type="match status" value="1"/>
</dbReference>
<dbReference type="EMBL" id="CP011454">
    <property type="protein sequence ID" value="AMW05618.1"/>
    <property type="molecule type" value="Genomic_DNA"/>
</dbReference>
<keyword evidence="3 10" id="KW-0812">Transmembrane</keyword>
<evidence type="ECO:0000256" key="2">
    <source>
        <dbReference type="ARBA" id="ARBA00022475"/>
    </source>
</evidence>
<dbReference type="Pfam" id="PF03023">
    <property type="entry name" value="MurJ"/>
    <property type="match status" value="1"/>
</dbReference>
<dbReference type="GO" id="GO:0005886">
    <property type="term" value="C:plasma membrane"/>
    <property type="evidence" value="ECO:0007669"/>
    <property type="project" value="UniProtKB-SubCell"/>
</dbReference>
<feature type="transmembrane region" description="Helical" evidence="10">
    <location>
        <begin position="358"/>
        <end position="381"/>
    </location>
</feature>
<evidence type="ECO:0000256" key="4">
    <source>
        <dbReference type="ARBA" id="ARBA00022960"/>
    </source>
</evidence>
<evidence type="ECO:0000256" key="3">
    <source>
        <dbReference type="ARBA" id="ARBA00022692"/>
    </source>
</evidence>
<reference evidence="11 12" key="1">
    <citation type="journal article" date="2014" name="Proc. Natl. Acad. Sci. U.S.A.">
        <title>Functional type 2 photosynthetic reaction centers found in the rare bacterial phylum Gemmatimonadetes.</title>
        <authorList>
            <person name="Zeng Y."/>
            <person name="Feng F."/>
            <person name="Medova H."/>
            <person name="Dean J."/>
            <person name="Koblizek M."/>
        </authorList>
    </citation>
    <scope>NUCLEOTIDE SEQUENCE [LARGE SCALE GENOMIC DNA]</scope>
    <source>
        <strain evidence="11 12">AP64</strain>
    </source>
</reference>
<feature type="transmembrane region" description="Helical" evidence="10">
    <location>
        <begin position="275"/>
        <end position="299"/>
    </location>
</feature>
<keyword evidence="4" id="KW-0133">Cell shape</keyword>
<feature type="transmembrane region" description="Helical" evidence="10">
    <location>
        <begin position="243"/>
        <end position="263"/>
    </location>
</feature>
<keyword evidence="2" id="KW-1003">Cell membrane</keyword>
<evidence type="ECO:0000256" key="10">
    <source>
        <dbReference type="SAM" id="Phobius"/>
    </source>
</evidence>
<protein>
    <recommendedName>
        <fullName evidence="13">Virulence factor MviN</fullName>
    </recommendedName>
</protein>
<dbReference type="Proteomes" id="UP000076404">
    <property type="component" value="Chromosome"/>
</dbReference>
<evidence type="ECO:0000256" key="9">
    <source>
        <dbReference type="ARBA" id="ARBA00061532"/>
    </source>
</evidence>
<dbReference type="KEGG" id="gph:GEMMAAP_14015"/>
<feature type="transmembrane region" description="Helical" evidence="10">
    <location>
        <begin position="200"/>
        <end position="222"/>
    </location>
</feature>
<keyword evidence="6 10" id="KW-1133">Transmembrane helix</keyword>
<comment type="function">
    <text evidence="8">Involved in peptidoglycan biosynthesis. Transports lipid-linked peptidoglycan precursors from the inner to the outer leaflet of the cytoplasmic membrane.</text>
</comment>
<accession>A0A143BKS3</accession>
<feature type="transmembrane region" description="Helical" evidence="10">
    <location>
        <begin position="320"/>
        <end position="338"/>
    </location>
</feature>
<keyword evidence="12" id="KW-1185">Reference proteome</keyword>
<organism evidence="11 12">
    <name type="scientific">Gemmatimonas phototrophica</name>
    <dbReference type="NCBI Taxonomy" id="1379270"/>
    <lineage>
        <taxon>Bacteria</taxon>
        <taxon>Pseudomonadati</taxon>
        <taxon>Gemmatimonadota</taxon>
        <taxon>Gemmatimonadia</taxon>
        <taxon>Gemmatimonadales</taxon>
        <taxon>Gemmatimonadaceae</taxon>
        <taxon>Gemmatimonas</taxon>
    </lineage>
</organism>
<feature type="transmembrane region" description="Helical" evidence="10">
    <location>
        <begin position="143"/>
        <end position="166"/>
    </location>
</feature>
<evidence type="ECO:0000256" key="6">
    <source>
        <dbReference type="ARBA" id="ARBA00022989"/>
    </source>
</evidence>
<dbReference type="RefSeq" id="WP_026848677.1">
    <property type="nucleotide sequence ID" value="NZ_CP011454.1"/>
</dbReference>
<feature type="transmembrane region" description="Helical" evidence="10">
    <location>
        <begin position="417"/>
        <end position="438"/>
    </location>
</feature>
<evidence type="ECO:0000313" key="11">
    <source>
        <dbReference type="EMBL" id="AMW05618.1"/>
    </source>
</evidence>
<dbReference type="InterPro" id="IPR004268">
    <property type="entry name" value="MurJ"/>
</dbReference>
<keyword evidence="5" id="KW-0573">Peptidoglycan synthesis</keyword>
<evidence type="ECO:0000256" key="8">
    <source>
        <dbReference type="ARBA" id="ARBA00060041"/>
    </source>
</evidence>
<dbReference type="OrthoDB" id="9804143at2"/>
<dbReference type="PANTHER" id="PTHR43486">
    <property type="entry name" value="LIPID II FLIPPASE MURJ-RELATED"/>
    <property type="match status" value="1"/>
</dbReference>
<dbReference type="STRING" id="1379270.GEMMAAP_14015"/>
<name>A0A143BKS3_9BACT</name>
<keyword evidence="7 10" id="KW-0472">Membrane</keyword>
<evidence type="ECO:0008006" key="13">
    <source>
        <dbReference type="Google" id="ProtNLM"/>
    </source>
</evidence>
<comment type="similarity">
    <text evidence="9">Belongs to the MurJ/MviN family.</text>
</comment>
<comment type="subcellular location">
    <subcellularLocation>
        <location evidence="1">Cell membrane</location>
        <topology evidence="1">Multi-pass membrane protein</topology>
    </subcellularLocation>
</comment>
<evidence type="ECO:0000313" key="12">
    <source>
        <dbReference type="Proteomes" id="UP000076404"/>
    </source>
</evidence>
<feature type="transmembrane region" description="Helical" evidence="10">
    <location>
        <begin position="59"/>
        <end position="89"/>
    </location>
</feature>
<feature type="transmembrane region" description="Helical" evidence="10">
    <location>
        <begin position="21"/>
        <end position="39"/>
    </location>
</feature>
<dbReference type="GO" id="GO:0008360">
    <property type="term" value="P:regulation of cell shape"/>
    <property type="evidence" value="ECO:0007669"/>
    <property type="project" value="UniProtKB-KW"/>
</dbReference>
<evidence type="ECO:0000256" key="7">
    <source>
        <dbReference type="ARBA" id="ARBA00023136"/>
    </source>
</evidence>
<feature type="transmembrane region" description="Helical" evidence="10">
    <location>
        <begin position="110"/>
        <end position="131"/>
    </location>
</feature>
<dbReference type="PRINTS" id="PR01806">
    <property type="entry name" value="VIRFACTRMVIN"/>
</dbReference>
<gene>
    <name evidence="11" type="ORF">GEMMAAP_14015</name>
</gene>
<dbReference type="AlphaFoldDB" id="A0A143BKS3"/>
<dbReference type="GO" id="GO:0009252">
    <property type="term" value="P:peptidoglycan biosynthetic process"/>
    <property type="evidence" value="ECO:0007669"/>
    <property type="project" value="UniProtKB-KW"/>
</dbReference>
<dbReference type="eggNOG" id="COG0728">
    <property type="taxonomic scope" value="Bacteria"/>
</dbReference>
<evidence type="ECO:0000256" key="1">
    <source>
        <dbReference type="ARBA" id="ARBA00004651"/>
    </source>
</evidence>
<evidence type="ECO:0000256" key="5">
    <source>
        <dbReference type="ARBA" id="ARBA00022984"/>
    </source>
</evidence>
<sequence length="466" mass="48836">MRELLSPAHAVSQHVHRRLGPLWSAAAVIGILTLGGKAIGLVKEMLVAARFGTAPELDALLMALAIPTFAINVVVGVLPMALTPAFVAARTRGGLTEARQLAGTAFRQTYRVMLVLAFALAALTVLLAELPGSGLSDIARQRIPLMAAILIPFTFLQGASAAWTGILAADGAFAVGALATASLPTMMLLSVLAFSDSLGVTAIAVGLVAGCVTQALLLGLTLRHRGLSLWERNASLQAVNRQYIPAIAGAIFTSSCGLIDQIMASALPSGAVSTLSYAGKLVAVGLGIAIVAIGTPLLPHVSRLVEQGEWLALRTFQRRASLVVLAVTVPSSILLAFVSEPIVRIAFERGAFSANDTAQVALVQSYYMLQIPGQFLAVIYARSLAAMRMTSRIGSVALVSLFVNVIGNLYFMRRMGAPGIALSTATVQTVSALLLFVLCERLLRERLRDGDPQFPSLAPVVAPPTS</sequence>
<feature type="transmembrane region" description="Helical" evidence="10">
    <location>
        <begin position="393"/>
        <end position="411"/>
    </location>
</feature>
<reference evidence="11 12" key="2">
    <citation type="journal article" date="2016" name="Environ. Microbiol. Rep.">
        <title>Metagenomic evidence for the presence of phototrophic Gemmatimonadetes bacteria in diverse environments.</title>
        <authorList>
            <person name="Zeng Y."/>
            <person name="Baumbach J."/>
            <person name="Barbosa E.G."/>
            <person name="Azevedo V."/>
            <person name="Zhang C."/>
            <person name="Koblizek M."/>
        </authorList>
    </citation>
    <scope>NUCLEOTIDE SEQUENCE [LARGE SCALE GENOMIC DNA]</scope>
    <source>
        <strain evidence="11 12">AP64</strain>
    </source>
</reference>
<proteinExistence type="inferred from homology"/>
<feature type="transmembrane region" description="Helical" evidence="10">
    <location>
        <begin position="173"/>
        <end position="194"/>
    </location>
</feature>